<dbReference type="GO" id="GO:0008934">
    <property type="term" value="F:inositol monophosphate 1-phosphatase activity"/>
    <property type="evidence" value="ECO:0007669"/>
    <property type="project" value="TreeGrafter"/>
</dbReference>
<dbReference type="AlphaFoldDB" id="A0A6I6IUN4"/>
<protein>
    <submittedName>
        <fullName evidence="6">Inositol monophosphatase</fullName>
    </submittedName>
</protein>
<dbReference type="PANTHER" id="PTHR20854:SF4">
    <property type="entry name" value="INOSITOL-1-MONOPHOSPHATASE-RELATED"/>
    <property type="match status" value="1"/>
</dbReference>
<dbReference type="PRINTS" id="PR00377">
    <property type="entry name" value="IMPHPHTASES"/>
</dbReference>
<feature type="binding site" evidence="5">
    <location>
        <position position="68"/>
    </location>
    <ligand>
        <name>Mg(2+)</name>
        <dbReference type="ChEBI" id="CHEBI:18420"/>
        <label>1</label>
        <note>catalytic</note>
    </ligand>
</feature>
<dbReference type="KEGG" id="rom:EI983_16415"/>
<feature type="binding site" evidence="5">
    <location>
        <position position="87"/>
    </location>
    <ligand>
        <name>Mg(2+)</name>
        <dbReference type="ChEBI" id="CHEBI:18420"/>
        <label>1</label>
        <note>catalytic</note>
    </ligand>
</feature>
<evidence type="ECO:0000256" key="5">
    <source>
        <dbReference type="PIRSR" id="PIRSR600760-2"/>
    </source>
</evidence>
<evidence type="ECO:0000313" key="6">
    <source>
        <dbReference type="EMBL" id="QGX99764.1"/>
    </source>
</evidence>
<dbReference type="PANTHER" id="PTHR20854">
    <property type="entry name" value="INOSITOL MONOPHOSPHATASE"/>
    <property type="match status" value="1"/>
</dbReference>
<feature type="binding site" evidence="5">
    <location>
        <position position="84"/>
    </location>
    <ligand>
        <name>Mg(2+)</name>
        <dbReference type="ChEBI" id="CHEBI:18420"/>
        <label>1</label>
        <note>catalytic</note>
    </ligand>
</feature>
<dbReference type="Pfam" id="PF00459">
    <property type="entry name" value="Inositol_P"/>
    <property type="match status" value="1"/>
</dbReference>
<dbReference type="GO" id="GO:0046872">
    <property type="term" value="F:metal ion binding"/>
    <property type="evidence" value="ECO:0007669"/>
    <property type="project" value="UniProtKB-KW"/>
</dbReference>
<evidence type="ECO:0000256" key="4">
    <source>
        <dbReference type="ARBA" id="ARBA00022842"/>
    </source>
</evidence>
<dbReference type="GO" id="GO:0007165">
    <property type="term" value="P:signal transduction"/>
    <property type="evidence" value="ECO:0007669"/>
    <property type="project" value="TreeGrafter"/>
</dbReference>
<reference evidence="7" key="1">
    <citation type="submission" date="2018-12" db="EMBL/GenBank/DDBJ databases">
        <title>Complete genome sequence of Roseovarius sp. MME-070.</title>
        <authorList>
            <person name="Nam Y.-D."/>
            <person name="Kang J."/>
            <person name="Chung W.-H."/>
            <person name="Park Y.S."/>
        </authorList>
    </citation>
    <scope>NUCLEOTIDE SEQUENCE [LARGE SCALE GENOMIC DNA]</scope>
    <source>
        <strain evidence="7">MME-070</strain>
    </source>
</reference>
<proteinExistence type="inferred from homology"/>
<dbReference type="EMBL" id="CP034348">
    <property type="protein sequence ID" value="QGX99764.1"/>
    <property type="molecule type" value="Genomic_DNA"/>
</dbReference>
<dbReference type="PROSITE" id="PS00629">
    <property type="entry name" value="IMP_1"/>
    <property type="match status" value="1"/>
</dbReference>
<dbReference type="GO" id="GO:0006020">
    <property type="term" value="P:inositol metabolic process"/>
    <property type="evidence" value="ECO:0007669"/>
    <property type="project" value="TreeGrafter"/>
</dbReference>
<accession>A0A6I6IUN4</accession>
<keyword evidence="4 5" id="KW-0460">Magnesium</keyword>
<organism evidence="6 7">
    <name type="scientific">Roseovarius faecimaris</name>
    <dbReference type="NCBI Taxonomy" id="2494550"/>
    <lineage>
        <taxon>Bacteria</taxon>
        <taxon>Pseudomonadati</taxon>
        <taxon>Pseudomonadota</taxon>
        <taxon>Alphaproteobacteria</taxon>
        <taxon>Rhodobacterales</taxon>
        <taxon>Roseobacteraceae</taxon>
        <taxon>Roseovarius</taxon>
    </lineage>
</organism>
<sequence length="257" mass="28287">MVRAVTLEEHAEQIAKFASEMSREFFRRPLDVDFKSDESPVTQADRAVENAVRDYLRKHLPDHGIFGEEHGVEGEERRHMWVVDPIDGTRSFLSGHPLYGFLLAYLVDGTPRLGVIAMPALNEVLIGTLGQGATLNGEPIAVSAQTQLNDAILYINEGEKIYREHGGVFERLIQSGRTRRFSYDCYPHALLAAGHVDVVVDYDLQPYDILAVSAVVEAAGGIVTDWQGQPLSQGYSGAIVSACTPELHRSILDVLSG</sequence>
<comment type="cofactor">
    <cofactor evidence="5">
        <name>Mg(2+)</name>
        <dbReference type="ChEBI" id="CHEBI:18420"/>
    </cofactor>
</comment>
<evidence type="ECO:0000256" key="1">
    <source>
        <dbReference type="ARBA" id="ARBA00009759"/>
    </source>
</evidence>
<dbReference type="OrthoDB" id="9785695at2"/>
<dbReference type="Gene3D" id="3.30.540.10">
    <property type="entry name" value="Fructose-1,6-Bisphosphatase, subunit A, domain 1"/>
    <property type="match status" value="1"/>
</dbReference>
<feature type="binding site" evidence="5">
    <location>
        <position position="208"/>
    </location>
    <ligand>
        <name>Mg(2+)</name>
        <dbReference type="ChEBI" id="CHEBI:18420"/>
        <label>1</label>
        <note>catalytic</note>
    </ligand>
</feature>
<evidence type="ECO:0000256" key="2">
    <source>
        <dbReference type="ARBA" id="ARBA00022723"/>
    </source>
</evidence>
<dbReference type="RefSeq" id="WP_157708445.1">
    <property type="nucleotide sequence ID" value="NZ_CP034348.1"/>
</dbReference>
<gene>
    <name evidence="6" type="ORF">EI983_16415</name>
</gene>
<evidence type="ECO:0000256" key="3">
    <source>
        <dbReference type="ARBA" id="ARBA00022801"/>
    </source>
</evidence>
<dbReference type="Gene3D" id="3.40.190.80">
    <property type="match status" value="1"/>
</dbReference>
<dbReference type="InterPro" id="IPR000760">
    <property type="entry name" value="Inositol_monophosphatase-like"/>
</dbReference>
<dbReference type="Proteomes" id="UP000428330">
    <property type="component" value="Chromosome"/>
</dbReference>
<keyword evidence="3" id="KW-0378">Hydrolase</keyword>
<keyword evidence="2 5" id="KW-0479">Metal-binding</keyword>
<feature type="binding site" evidence="5">
    <location>
        <position position="86"/>
    </location>
    <ligand>
        <name>Mg(2+)</name>
        <dbReference type="ChEBI" id="CHEBI:18420"/>
        <label>1</label>
        <note>catalytic</note>
    </ligand>
</feature>
<dbReference type="InterPro" id="IPR020583">
    <property type="entry name" value="Inositol_monoP_metal-BS"/>
</dbReference>
<name>A0A6I6IUN4_9RHOB</name>
<dbReference type="SUPFAM" id="SSF56655">
    <property type="entry name" value="Carbohydrate phosphatase"/>
    <property type="match status" value="1"/>
</dbReference>
<evidence type="ECO:0000313" key="7">
    <source>
        <dbReference type="Proteomes" id="UP000428330"/>
    </source>
</evidence>
<keyword evidence="7" id="KW-1185">Reference proteome</keyword>
<comment type="similarity">
    <text evidence="1">Belongs to the inositol monophosphatase superfamily.</text>
</comment>